<dbReference type="EMBL" id="QXTE01000131">
    <property type="protein sequence ID" value="TFK04625.1"/>
    <property type="molecule type" value="Genomic_DNA"/>
</dbReference>
<reference evidence="3 4" key="2">
    <citation type="submission" date="2019-04" db="EMBL/GenBank/DDBJ databases">
        <title>The genome sequence of big-headed turtle.</title>
        <authorList>
            <person name="Gong S."/>
        </authorList>
    </citation>
    <scope>NUCLEOTIDE SEQUENCE [LARGE SCALE GENOMIC DNA]</scope>
    <source>
        <strain evidence="3">DO16091913</strain>
        <tissue evidence="3">Muscle</tissue>
    </source>
</reference>
<evidence type="ECO:0000256" key="1">
    <source>
        <dbReference type="SAM" id="MobiDB-lite"/>
    </source>
</evidence>
<keyword evidence="4" id="KW-1185">Reference proteome</keyword>
<evidence type="ECO:0000313" key="4">
    <source>
        <dbReference type="Proteomes" id="UP000297703"/>
    </source>
</evidence>
<organism evidence="3 4">
    <name type="scientific">Platysternon megacephalum</name>
    <name type="common">big-headed turtle</name>
    <dbReference type="NCBI Taxonomy" id="55544"/>
    <lineage>
        <taxon>Eukaryota</taxon>
        <taxon>Metazoa</taxon>
        <taxon>Chordata</taxon>
        <taxon>Craniata</taxon>
        <taxon>Vertebrata</taxon>
        <taxon>Euteleostomi</taxon>
        <taxon>Archelosauria</taxon>
        <taxon>Testudinata</taxon>
        <taxon>Testudines</taxon>
        <taxon>Cryptodira</taxon>
        <taxon>Durocryptodira</taxon>
        <taxon>Testudinoidea</taxon>
        <taxon>Platysternidae</taxon>
        <taxon>Platysternon</taxon>
    </lineage>
</organism>
<sequence length="234" mass="25243">MQQAEPGGFPAGAGYLARSMPRGAAAQARRSSRERTPGGGAGQAPVPTSPPTTPEKDLTVATSPWTVPEVEKSNSSFNSSYAPAGIPNLVLYILIPSMLVLLLILFIAVKFRRASQRRRKALEDTPGQTDKNIYLYNTNPGHNLPFSASDPAATDQMAIYMNEQYLPNSADPASDYENMIPQRSQVSGQRKAVSSGPQDCSATDQQDIYIKMCPITPRSPMICHQAKCGRKTAG</sequence>
<feature type="region of interest" description="Disordered" evidence="1">
    <location>
        <begin position="1"/>
        <end position="65"/>
    </location>
</feature>
<feature type="transmembrane region" description="Helical" evidence="2">
    <location>
        <begin position="89"/>
        <end position="109"/>
    </location>
</feature>
<evidence type="ECO:0000256" key="2">
    <source>
        <dbReference type="SAM" id="Phobius"/>
    </source>
</evidence>
<proteinExistence type="predicted"/>
<dbReference type="AlphaFoldDB" id="A0A4D9E7Y8"/>
<dbReference type="GO" id="GO:0016746">
    <property type="term" value="F:acyltransferase activity"/>
    <property type="evidence" value="ECO:0007669"/>
    <property type="project" value="UniProtKB-KW"/>
</dbReference>
<reference evidence="3 4" key="1">
    <citation type="submission" date="2019-04" db="EMBL/GenBank/DDBJ databases">
        <title>Draft genome of the big-headed turtle Platysternon megacephalum.</title>
        <authorList>
            <person name="Gong S."/>
        </authorList>
    </citation>
    <scope>NUCLEOTIDE SEQUENCE [LARGE SCALE GENOMIC DNA]</scope>
    <source>
        <strain evidence="3">DO16091913</strain>
        <tissue evidence="3">Muscle</tissue>
    </source>
</reference>
<dbReference type="OrthoDB" id="9426888at2759"/>
<keyword evidence="3" id="KW-0808">Transferase</keyword>
<accession>A0A4D9E7Y8</accession>
<keyword evidence="2" id="KW-0472">Membrane</keyword>
<keyword evidence="2" id="KW-0812">Transmembrane</keyword>
<gene>
    <name evidence="3" type="ORF">DR999_PMT12843</name>
</gene>
<dbReference type="Proteomes" id="UP000297703">
    <property type="component" value="Unassembled WGS sequence"/>
</dbReference>
<keyword evidence="2" id="KW-1133">Transmembrane helix</keyword>
<protein>
    <submittedName>
        <fullName evidence="3">Sterol O-acyltransferase 2</fullName>
    </submittedName>
</protein>
<name>A0A4D9E7Y8_9SAUR</name>
<comment type="caution">
    <text evidence="3">The sequence shown here is derived from an EMBL/GenBank/DDBJ whole genome shotgun (WGS) entry which is preliminary data.</text>
</comment>
<evidence type="ECO:0000313" key="3">
    <source>
        <dbReference type="EMBL" id="TFK04625.1"/>
    </source>
</evidence>
<keyword evidence="3" id="KW-0012">Acyltransferase</keyword>